<dbReference type="Proteomes" id="UP000199451">
    <property type="component" value="Unassembled WGS sequence"/>
</dbReference>
<dbReference type="OrthoDB" id="86288at2157"/>
<dbReference type="AlphaFoldDB" id="A0A1G9NYD4"/>
<dbReference type="RefSeq" id="WP_089693087.1">
    <property type="nucleotide sequence ID" value="NZ_FNHL01000001.1"/>
</dbReference>
<dbReference type="InterPro" id="IPR057169">
    <property type="entry name" value="DUF7847"/>
</dbReference>
<dbReference type="InterPro" id="IPR002798">
    <property type="entry name" value="SpoIIM-like"/>
</dbReference>
<protein>
    <submittedName>
        <fullName evidence="4">Stage II sporulation protein M</fullName>
    </submittedName>
</protein>
<sequence>MTLASALRFGVALPVRYAWNVLPFYLLTTGAAVAGRVPFLAALGVVVGLLRVDGRLEALVRAADSIEPDQLDPASPQSLPPELTDALANLASPTVFAILGLGVLASVVLFVVLQSVTTAATLSALHAAFDGRAPLTEGVAGMSRWRTFLGLTLLRAGVFLVGGGLLALGVGLGAAAGGVAGILVGVVVGGLAFVFLLVVWLGLSFVGPAVVVDDVGVLGSVRASLGFIRRNPLDFLGYVVVSLGVGLAFATAAGLANVVGTPQLVAAGTPLVVGPVLGGFQMALYAGERGDTAVDAATDGETAREEWEDPTGATGADSRPSVRERVGVGLGRGWRALGAFVVGHPTANLLSAVLLAGSVAVGWFLTAPYGVAFDPPGDVAGVFGTIAVGPFLNIAANNWLVAAGGSYGGLALGVPTVASVVFNGVLIGALAGLFDRLAFLALVAPHGVIELPALAVAGGLGLHLGRVGFDGLRGRLSAADVGDELGRAFEVLVGLAVVFVVASFIEAFLTPRIAAFVLGG</sequence>
<evidence type="ECO:0000259" key="3">
    <source>
        <dbReference type="Pfam" id="PF25231"/>
    </source>
</evidence>
<feature type="transmembrane region" description="Helical" evidence="2">
    <location>
        <begin position="437"/>
        <end position="465"/>
    </location>
</feature>
<feature type="transmembrane region" description="Helical" evidence="2">
    <location>
        <begin position="179"/>
        <end position="203"/>
    </location>
</feature>
<feature type="transmembrane region" description="Helical" evidence="2">
    <location>
        <begin position="148"/>
        <end position="172"/>
    </location>
</feature>
<keyword evidence="5" id="KW-1185">Reference proteome</keyword>
<evidence type="ECO:0000256" key="2">
    <source>
        <dbReference type="SAM" id="Phobius"/>
    </source>
</evidence>
<feature type="transmembrane region" description="Helical" evidence="2">
    <location>
        <begin position="407"/>
        <end position="430"/>
    </location>
</feature>
<gene>
    <name evidence="4" type="ORF">SAMN04487949_0142</name>
</gene>
<feature type="transmembrane region" description="Helical" evidence="2">
    <location>
        <begin position="485"/>
        <end position="509"/>
    </location>
</feature>
<keyword evidence="2" id="KW-0472">Membrane</keyword>
<evidence type="ECO:0000313" key="4">
    <source>
        <dbReference type="EMBL" id="SDL91037.1"/>
    </source>
</evidence>
<feature type="transmembrane region" description="Helical" evidence="2">
    <location>
        <begin position="95"/>
        <end position="128"/>
    </location>
</feature>
<dbReference type="Pfam" id="PF01944">
    <property type="entry name" value="SpoIIM"/>
    <property type="match status" value="1"/>
</dbReference>
<feature type="transmembrane region" description="Helical" evidence="2">
    <location>
        <begin position="235"/>
        <end position="256"/>
    </location>
</feature>
<organism evidence="4 5">
    <name type="scientific">Halogranum gelatinilyticum</name>
    <dbReference type="NCBI Taxonomy" id="660521"/>
    <lineage>
        <taxon>Archaea</taxon>
        <taxon>Methanobacteriati</taxon>
        <taxon>Methanobacteriota</taxon>
        <taxon>Stenosarchaea group</taxon>
        <taxon>Halobacteria</taxon>
        <taxon>Halobacteriales</taxon>
        <taxon>Haloferacaceae</taxon>
    </lineage>
</organism>
<keyword evidence="2" id="KW-0812">Transmembrane</keyword>
<evidence type="ECO:0000313" key="5">
    <source>
        <dbReference type="Proteomes" id="UP000199451"/>
    </source>
</evidence>
<evidence type="ECO:0000256" key="1">
    <source>
        <dbReference type="SAM" id="MobiDB-lite"/>
    </source>
</evidence>
<feature type="transmembrane region" description="Helical" evidence="2">
    <location>
        <begin position="379"/>
        <end position="401"/>
    </location>
</feature>
<dbReference type="STRING" id="660521.SAMN04487949_0142"/>
<feature type="transmembrane region" description="Helical" evidence="2">
    <location>
        <begin position="349"/>
        <end position="372"/>
    </location>
</feature>
<feature type="domain" description="DUF7847" evidence="3">
    <location>
        <begin position="27"/>
        <end position="283"/>
    </location>
</feature>
<proteinExistence type="predicted"/>
<dbReference type="PANTHER" id="PTHR35337">
    <property type="entry name" value="SLR1478 PROTEIN"/>
    <property type="match status" value="1"/>
</dbReference>
<name>A0A1G9NYD4_9EURY</name>
<feature type="region of interest" description="Disordered" evidence="1">
    <location>
        <begin position="297"/>
        <end position="321"/>
    </location>
</feature>
<keyword evidence="2" id="KW-1133">Transmembrane helix</keyword>
<accession>A0A1G9NYD4</accession>
<dbReference type="PANTHER" id="PTHR35337:SF1">
    <property type="entry name" value="SLR1478 PROTEIN"/>
    <property type="match status" value="1"/>
</dbReference>
<dbReference type="EMBL" id="FNHL01000001">
    <property type="protein sequence ID" value="SDL91037.1"/>
    <property type="molecule type" value="Genomic_DNA"/>
</dbReference>
<reference evidence="5" key="1">
    <citation type="submission" date="2016-10" db="EMBL/GenBank/DDBJ databases">
        <authorList>
            <person name="Varghese N."/>
            <person name="Submissions S."/>
        </authorList>
    </citation>
    <scope>NUCLEOTIDE SEQUENCE [LARGE SCALE GENOMIC DNA]</scope>
    <source>
        <strain evidence="5">CGMCC 1.10119</strain>
    </source>
</reference>
<dbReference type="Pfam" id="PF25231">
    <property type="entry name" value="DUF7847"/>
    <property type="match status" value="1"/>
</dbReference>